<organism evidence="2 3">
    <name type="scientific">Roridomyces roridus</name>
    <dbReference type="NCBI Taxonomy" id="1738132"/>
    <lineage>
        <taxon>Eukaryota</taxon>
        <taxon>Fungi</taxon>
        <taxon>Dikarya</taxon>
        <taxon>Basidiomycota</taxon>
        <taxon>Agaricomycotina</taxon>
        <taxon>Agaricomycetes</taxon>
        <taxon>Agaricomycetidae</taxon>
        <taxon>Agaricales</taxon>
        <taxon>Marasmiineae</taxon>
        <taxon>Mycenaceae</taxon>
        <taxon>Roridomyces</taxon>
    </lineage>
</organism>
<feature type="transmembrane region" description="Helical" evidence="1">
    <location>
        <begin position="104"/>
        <end position="121"/>
    </location>
</feature>
<feature type="transmembrane region" description="Helical" evidence="1">
    <location>
        <begin position="59"/>
        <end position="84"/>
    </location>
</feature>
<dbReference type="Proteomes" id="UP001221142">
    <property type="component" value="Unassembled WGS sequence"/>
</dbReference>
<dbReference type="AlphaFoldDB" id="A0AAD7BMR2"/>
<evidence type="ECO:0000313" key="3">
    <source>
        <dbReference type="Proteomes" id="UP001221142"/>
    </source>
</evidence>
<evidence type="ECO:0000256" key="1">
    <source>
        <dbReference type="SAM" id="Phobius"/>
    </source>
</evidence>
<keyword evidence="1" id="KW-0472">Membrane</keyword>
<feature type="transmembrane region" description="Helical" evidence="1">
    <location>
        <begin position="133"/>
        <end position="154"/>
    </location>
</feature>
<proteinExistence type="predicted"/>
<dbReference type="EMBL" id="JARKIF010000012">
    <property type="protein sequence ID" value="KAJ7625630.1"/>
    <property type="molecule type" value="Genomic_DNA"/>
</dbReference>
<name>A0AAD7BMR2_9AGAR</name>
<keyword evidence="1" id="KW-0812">Transmembrane</keyword>
<accession>A0AAD7BMR2</accession>
<sequence>MDSASQPLLPTESAASESASAVPHLIPNGPQPQPFCARCTAELKIHEGVRLGDPKKSNLRLICIFVAMFISFLMFIFSIVSMSSAGQFHSSSTFLLCLRRSGQILSHWKGILMLFVNLLYMGRRRYLLGRTSIQIYILCALAGSWLIFMIAMLAKNHNACTGWGPTGVSCGMFTTTHVLSWFLIATLCAAVYATYLRAVALHGTNLVAVEAPPPLVEAWRLSNIDDAVEMGGIVI</sequence>
<keyword evidence="1" id="KW-1133">Transmembrane helix</keyword>
<keyword evidence="3" id="KW-1185">Reference proteome</keyword>
<comment type="caution">
    <text evidence="2">The sequence shown here is derived from an EMBL/GenBank/DDBJ whole genome shotgun (WGS) entry which is preliminary data.</text>
</comment>
<protein>
    <submittedName>
        <fullName evidence="2">Uncharacterized protein</fullName>
    </submittedName>
</protein>
<evidence type="ECO:0000313" key="2">
    <source>
        <dbReference type="EMBL" id="KAJ7625630.1"/>
    </source>
</evidence>
<gene>
    <name evidence="2" type="ORF">FB45DRAFT_921887</name>
</gene>
<reference evidence="2" key="1">
    <citation type="submission" date="2023-03" db="EMBL/GenBank/DDBJ databases">
        <title>Massive genome expansion in bonnet fungi (Mycena s.s.) driven by repeated elements and novel gene families across ecological guilds.</title>
        <authorList>
            <consortium name="Lawrence Berkeley National Laboratory"/>
            <person name="Harder C.B."/>
            <person name="Miyauchi S."/>
            <person name="Viragh M."/>
            <person name="Kuo A."/>
            <person name="Thoen E."/>
            <person name="Andreopoulos B."/>
            <person name="Lu D."/>
            <person name="Skrede I."/>
            <person name="Drula E."/>
            <person name="Henrissat B."/>
            <person name="Morin E."/>
            <person name="Kohler A."/>
            <person name="Barry K."/>
            <person name="LaButti K."/>
            <person name="Morin E."/>
            <person name="Salamov A."/>
            <person name="Lipzen A."/>
            <person name="Mereny Z."/>
            <person name="Hegedus B."/>
            <person name="Baldrian P."/>
            <person name="Stursova M."/>
            <person name="Weitz H."/>
            <person name="Taylor A."/>
            <person name="Grigoriev I.V."/>
            <person name="Nagy L.G."/>
            <person name="Martin F."/>
            <person name="Kauserud H."/>
        </authorList>
    </citation>
    <scope>NUCLEOTIDE SEQUENCE</scope>
    <source>
        <strain evidence="2">9284</strain>
    </source>
</reference>
<feature type="transmembrane region" description="Helical" evidence="1">
    <location>
        <begin position="174"/>
        <end position="195"/>
    </location>
</feature>